<organism evidence="2 3">
    <name type="scientific">Didymella rabiei</name>
    <name type="common">Chickpea ascochyta blight fungus</name>
    <name type="synonym">Mycosphaerella rabiei</name>
    <dbReference type="NCBI Taxonomy" id="5454"/>
    <lineage>
        <taxon>Eukaryota</taxon>
        <taxon>Fungi</taxon>
        <taxon>Dikarya</taxon>
        <taxon>Ascomycota</taxon>
        <taxon>Pezizomycotina</taxon>
        <taxon>Dothideomycetes</taxon>
        <taxon>Pleosporomycetidae</taxon>
        <taxon>Pleosporales</taxon>
        <taxon>Pleosporineae</taxon>
        <taxon>Didymellaceae</taxon>
        <taxon>Ascochyta</taxon>
    </lineage>
</organism>
<feature type="region of interest" description="Disordered" evidence="1">
    <location>
        <begin position="1173"/>
        <end position="1194"/>
    </location>
</feature>
<feature type="compositionally biased region" description="Polar residues" evidence="1">
    <location>
        <begin position="72"/>
        <end position="86"/>
    </location>
</feature>
<feature type="region of interest" description="Disordered" evidence="1">
    <location>
        <begin position="1"/>
        <end position="33"/>
    </location>
</feature>
<name>A0A162WHV0_DIDRA</name>
<feature type="region of interest" description="Disordered" evidence="1">
    <location>
        <begin position="54"/>
        <end position="175"/>
    </location>
</feature>
<protein>
    <submittedName>
        <fullName evidence="2">Uncharacterized protein</fullName>
    </submittedName>
</protein>
<evidence type="ECO:0000313" key="2">
    <source>
        <dbReference type="EMBL" id="KZM19037.1"/>
    </source>
</evidence>
<feature type="compositionally biased region" description="Low complexity" evidence="1">
    <location>
        <begin position="165"/>
        <end position="175"/>
    </location>
</feature>
<feature type="compositionally biased region" description="Low complexity" evidence="1">
    <location>
        <begin position="128"/>
        <end position="147"/>
    </location>
</feature>
<dbReference type="Proteomes" id="UP000076837">
    <property type="component" value="Unassembled WGS sequence"/>
</dbReference>
<keyword evidence="3" id="KW-1185">Reference proteome</keyword>
<feature type="compositionally biased region" description="Polar residues" evidence="1">
    <location>
        <begin position="1033"/>
        <end position="1047"/>
    </location>
</feature>
<feature type="region of interest" description="Disordered" evidence="1">
    <location>
        <begin position="613"/>
        <end position="648"/>
    </location>
</feature>
<feature type="region of interest" description="Disordered" evidence="1">
    <location>
        <begin position="868"/>
        <end position="889"/>
    </location>
</feature>
<gene>
    <name evidence="2" type="ORF">ST47_g9818</name>
</gene>
<feature type="compositionally biased region" description="Basic and acidic residues" evidence="1">
    <location>
        <begin position="58"/>
        <end position="71"/>
    </location>
</feature>
<feature type="compositionally biased region" description="Polar residues" evidence="1">
    <location>
        <begin position="767"/>
        <end position="784"/>
    </location>
</feature>
<feature type="region of interest" description="Disordered" evidence="1">
    <location>
        <begin position="952"/>
        <end position="1001"/>
    </location>
</feature>
<proteinExistence type="predicted"/>
<feature type="region of interest" description="Disordered" evidence="1">
    <location>
        <begin position="742"/>
        <end position="790"/>
    </location>
</feature>
<feature type="region of interest" description="Disordered" evidence="1">
    <location>
        <begin position="397"/>
        <end position="427"/>
    </location>
</feature>
<evidence type="ECO:0000313" key="3">
    <source>
        <dbReference type="Proteomes" id="UP000076837"/>
    </source>
</evidence>
<feature type="compositionally biased region" description="Low complexity" evidence="1">
    <location>
        <begin position="629"/>
        <end position="645"/>
    </location>
</feature>
<reference evidence="2 3" key="1">
    <citation type="journal article" date="2016" name="Sci. Rep.">
        <title>Draft genome sequencing and secretome analysis of fungal phytopathogen Ascochyta rabiei provides insight into the necrotrophic effector repertoire.</title>
        <authorList>
            <person name="Verma S."/>
            <person name="Gazara R.K."/>
            <person name="Nizam S."/>
            <person name="Parween S."/>
            <person name="Chattopadhyay D."/>
            <person name="Verma P.K."/>
        </authorList>
    </citation>
    <scope>NUCLEOTIDE SEQUENCE [LARGE SCALE GENOMIC DNA]</scope>
    <source>
        <strain evidence="2 3">ArDII</strain>
    </source>
</reference>
<dbReference type="AlphaFoldDB" id="A0A162WHV0"/>
<feature type="compositionally biased region" description="Polar residues" evidence="1">
    <location>
        <begin position="97"/>
        <end position="109"/>
    </location>
</feature>
<feature type="compositionally biased region" description="Basic residues" evidence="1">
    <location>
        <begin position="12"/>
        <end position="26"/>
    </location>
</feature>
<feature type="compositionally biased region" description="Low complexity" evidence="1">
    <location>
        <begin position="409"/>
        <end position="427"/>
    </location>
</feature>
<feature type="compositionally biased region" description="Polar residues" evidence="1">
    <location>
        <begin position="972"/>
        <end position="981"/>
    </location>
</feature>
<dbReference type="STRING" id="5454.A0A162WHV0"/>
<feature type="compositionally biased region" description="Low complexity" evidence="1">
    <location>
        <begin position="1"/>
        <end position="10"/>
    </location>
</feature>
<dbReference type="OrthoDB" id="194139at2759"/>
<feature type="region of interest" description="Disordered" evidence="1">
    <location>
        <begin position="1019"/>
        <end position="1048"/>
    </location>
</feature>
<evidence type="ECO:0000256" key="1">
    <source>
        <dbReference type="SAM" id="MobiDB-lite"/>
    </source>
</evidence>
<accession>A0A162WHV0</accession>
<sequence>MLARASSDASARLRRSKSTSTVHRHAPPIIEPFDPNVAQQHALAAATAAFARSQAQETIERKSTRSVELSRSKSTASRKSFKSQGSHFPPRELSIRTIPTRNDTKTVSSHPLFRGAGSNTEKSFAFNPTPSSERPSSLPRPLSAQPSITSGEHAHPASQPKPNRQSAASSITSQQIRKARSMYYASSVQTGSPIARPPAQFLTTPPSTSVNPALSTTPAVYVPTRITAPSPLAVPRFPVAVALDDTIDKARDKYLQDFQQRSIKHKPSLFLAPFKKRQEKSKDKVKRMSSTTPILSTTYQATEDPAIDIAVSDFMPKPDAKDGRSFSGSLKRKIKRVFRRSSNKSASLPVQQIEASREYFGAMNPDDILSQMNGLTEIPRPDDTLLQSVRSRTPSLEGSCPYLIRSKSRSSSNDSAHSNRSLHSEASVSHVSASRVTSWGTSASGDTLTQRAIKRLTVIHEAKDSISSIADQTASVPIKRKSIRNLSLSAFKDPMHMESLAEETSTPSVDPKRVFSALMREINASKSAEASLNQADRTPGAESDVFESSKTKELHFTSRELHSSASKDLCLSTNDEKKLSAGRSTSVAAHSIQGKKSSIKLFGRAIRSTIRAVTPGEHRSSPYLDQSITQADADTPSSDTSSSSQEHCERHKAIFKGLHGSKKKWVHFHINQYALGALLTQDRTGSVSRDHSIDTYVPTTEQIEIRVTKAKSRWQTPLEKNGTPHFPQETDRLFTVTNFAQRRASTQMCEDSRSPSSSKSPTAQPSNPMQTPLSPSVYSRNTDGMSILPNDSVMSFNSPYEPEYSHNGGSAVILTSQSVRSYIVGTPSPNRPSSTRSSRDWKAWLSHEVSGIETASQEKLTIHERYVSPSGRHTGNLAENVRTSHTGSEDTTVIARGSFDASTPRGEGGKLIIGSPEAVQQIEEATSPEELLSPTLSTIPVVMDRRDRHLDAQKDLTTVPTPSPAKLEQKLELSTTPTSILSVHRDNKTSTPNGQSSASLPALATHGSAHMNERFPFFNTGRRSSSNNSSLSQHTKSPTSSIGSSFKSLKMTPGPKVIYSDLSAPATGSTAHHVPNTAVRRTEGLQSKENVTPPSMGGYKRPHISPIGLVPRPKSLQPLSSGLLNGSSTKMAQYNTDVADPGRSKLNSGLAVITIGRPRLRATIRPLSPEKLSRRPRSAFDLRNTPPPPRPASELHRPALRLKASPRLIASVIEPKFDFENGEHQILSETEEREGSTTPGQRMAECFLKERKSTTVLERGVRKSTTKFLREDTPAFL</sequence>
<comment type="caution">
    <text evidence="2">The sequence shown here is derived from an EMBL/GenBank/DDBJ whole genome shotgun (WGS) entry which is preliminary data.</text>
</comment>
<feature type="compositionally biased region" description="Low complexity" evidence="1">
    <location>
        <begin position="754"/>
        <end position="766"/>
    </location>
</feature>
<feature type="compositionally biased region" description="Polar residues" evidence="1">
    <location>
        <begin position="989"/>
        <end position="999"/>
    </location>
</feature>
<dbReference type="EMBL" id="JYNV01000305">
    <property type="protein sequence ID" value="KZM19037.1"/>
    <property type="molecule type" value="Genomic_DNA"/>
</dbReference>
<feature type="region of interest" description="Disordered" evidence="1">
    <location>
        <begin position="528"/>
        <end position="548"/>
    </location>
</feature>